<gene>
    <name evidence="3" type="ORF">GEMMAAP_15715</name>
</gene>
<dbReference type="RefSeq" id="WP_043579393.1">
    <property type="nucleotide sequence ID" value="NZ_CP011454.1"/>
</dbReference>
<dbReference type="OrthoDB" id="9774544at2"/>
<dbReference type="KEGG" id="gph:GEMMAAP_15715"/>
<reference evidence="3 4" key="2">
    <citation type="journal article" date="2016" name="Environ. Microbiol. Rep.">
        <title>Metagenomic evidence for the presence of phototrophic Gemmatimonadetes bacteria in diverse environments.</title>
        <authorList>
            <person name="Zeng Y."/>
            <person name="Baumbach J."/>
            <person name="Barbosa E.G."/>
            <person name="Azevedo V."/>
            <person name="Zhang C."/>
            <person name="Koblizek M."/>
        </authorList>
    </citation>
    <scope>NUCLEOTIDE SEQUENCE [LARGE SCALE GENOMIC DNA]</scope>
    <source>
        <strain evidence="3 4">AP64</strain>
    </source>
</reference>
<feature type="chain" id="PRO_5007506847" description="Bacterial surface antigen (D15) domain-containing protein" evidence="2">
    <location>
        <begin position="27"/>
        <end position="868"/>
    </location>
</feature>
<feature type="compositionally biased region" description="Basic and acidic residues" evidence="1">
    <location>
        <begin position="37"/>
        <end position="57"/>
    </location>
</feature>
<dbReference type="STRING" id="1379270.GEMMAAP_15715"/>
<reference evidence="3 4" key="1">
    <citation type="journal article" date="2014" name="Proc. Natl. Acad. Sci. U.S.A.">
        <title>Functional type 2 photosynthetic reaction centers found in the rare bacterial phylum Gemmatimonadetes.</title>
        <authorList>
            <person name="Zeng Y."/>
            <person name="Feng F."/>
            <person name="Medova H."/>
            <person name="Dean J."/>
            <person name="Koblizek M."/>
        </authorList>
    </citation>
    <scope>NUCLEOTIDE SEQUENCE [LARGE SCALE GENOMIC DNA]</scope>
    <source>
        <strain evidence="3 4">AP64</strain>
    </source>
</reference>
<evidence type="ECO:0000313" key="4">
    <source>
        <dbReference type="Proteomes" id="UP000076404"/>
    </source>
</evidence>
<proteinExistence type="predicted"/>
<dbReference type="AlphaFoldDB" id="A0A143BLD3"/>
<feature type="signal peptide" evidence="2">
    <location>
        <begin position="1"/>
        <end position="26"/>
    </location>
</feature>
<dbReference type="Proteomes" id="UP000076404">
    <property type="component" value="Chromosome"/>
</dbReference>
<keyword evidence="2" id="KW-0732">Signal</keyword>
<sequence length="868" mass="96315">MRVILRRSLILRALVTVGLAPLAAKAQGGQKPAASRDSARKADTLSTEDRRAVREAVRDARSINRRRLAGDSATRARLTEEAASSAFGSPDARTVLQRARLARETQDSALRSYRATTTQRMSVHMGARKLGLEKLLFRGENVADISWRRDVGVRVRPVGSRMTVPMASDVTGDFVSAVSIPYFPGREQLWFPSSDFGMVKTEVDERDIIHPLARGAERFYRYETGDSASITLPEGRVIRLQELRITARKADWRTFVGSFWFDREGGQLVRAAYRLATDIDIWGVASEETKKDIVENLALDPVRDSVLRARLPREAYVKDSIQRARVRRPQGQSSDDDVPAWVSATMRPMRAKLDAITVEYALYKGKFWLPRAHSATASADIMFMRIPFRMDEKFTYEDVDGDFTLAALPPSRSRTATRDSSASDSIVVESRSGEVQVSMAMGPMSDKDVARRDSTQQRRYGRGKVTQCRTDSTWTRVEERYERSLRIAYDLPCNMDRLATSPALPALGTDDEELFDLRSAEQLASALGMSLQVPFAPQLPTIRTGSDLFRYNRVEGLSAGVEVKQVLGAGYTLRGVGRIGHADLHANGELALIRSNGARTVTASVYHRLAAMNPEWAGALSFGPSLPAFLYGRDEGFYYRTYGFELGERREQRRGALEYRLFVERQWTAGDSDVVNTFSLGRAFGGNRFRENLLSEPGSFTGVNASWSRLLIDRPRGTRLTSITRLEAVTGTFEFARGSLEATLARPLGRLATSLTGSIGSSAGRVPFQRGFAVGGLRTVRGQLPGTQMGNAFWFSRAEVGTRSGAFRPVAFFDVGWAGSRKTFGQIQPQRGAGFGFGALDGLFRFDVARGLYPAKGWRLDLYLDAPI</sequence>
<dbReference type="Gene3D" id="2.40.160.50">
    <property type="entry name" value="membrane protein fhac: a member of the omp85/tpsb transporter family"/>
    <property type="match status" value="1"/>
</dbReference>
<evidence type="ECO:0000256" key="2">
    <source>
        <dbReference type="SAM" id="SignalP"/>
    </source>
</evidence>
<organism evidence="3 4">
    <name type="scientific">Gemmatimonas phototrophica</name>
    <dbReference type="NCBI Taxonomy" id="1379270"/>
    <lineage>
        <taxon>Bacteria</taxon>
        <taxon>Pseudomonadati</taxon>
        <taxon>Gemmatimonadota</taxon>
        <taxon>Gemmatimonadia</taxon>
        <taxon>Gemmatimonadales</taxon>
        <taxon>Gemmatimonadaceae</taxon>
        <taxon>Gemmatimonas</taxon>
    </lineage>
</organism>
<feature type="region of interest" description="Disordered" evidence="1">
    <location>
        <begin position="25"/>
        <end position="57"/>
    </location>
</feature>
<dbReference type="EMBL" id="CP011454">
    <property type="protein sequence ID" value="AMW05847.1"/>
    <property type="molecule type" value="Genomic_DNA"/>
</dbReference>
<evidence type="ECO:0000313" key="3">
    <source>
        <dbReference type="EMBL" id="AMW05847.1"/>
    </source>
</evidence>
<accession>A0A143BLD3</accession>
<evidence type="ECO:0000256" key="1">
    <source>
        <dbReference type="SAM" id="MobiDB-lite"/>
    </source>
</evidence>
<dbReference type="eggNOG" id="ENOG5033R4S">
    <property type="taxonomic scope" value="Bacteria"/>
</dbReference>
<protein>
    <recommendedName>
        <fullName evidence="5">Bacterial surface antigen (D15) domain-containing protein</fullName>
    </recommendedName>
</protein>
<evidence type="ECO:0008006" key="5">
    <source>
        <dbReference type="Google" id="ProtNLM"/>
    </source>
</evidence>
<keyword evidence="4" id="KW-1185">Reference proteome</keyword>
<name>A0A143BLD3_9BACT</name>